<evidence type="ECO:0000313" key="1">
    <source>
        <dbReference type="EMBL" id="EIJ66291.1"/>
    </source>
</evidence>
<accession>I3D3J8</accession>
<proteinExistence type="predicted"/>
<organism evidence="1 2">
    <name type="scientific">Candidatus Nitrosopumilus salarius BD31</name>
    <dbReference type="NCBI Taxonomy" id="859350"/>
    <lineage>
        <taxon>Archaea</taxon>
        <taxon>Nitrososphaerota</taxon>
        <taxon>Nitrososphaeria</taxon>
        <taxon>Nitrosopumilales</taxon>
        <taxon>Nitrosopumilaceae</taxon>
        <taxon>Nitrosopumilus</taxon>
    </lineage>
</organism>
<dbReference type="Proteomes" id="UP000003423">
    <property type="component" value="Unassembled WGS sequence"/>
</dbReference>
<evidence type="ECO:0000313" key="2">
    <source>
        <dbReference type="Proteomes" id="UP000003423"/>
    </source>
</evidence>
<dbReference type="AlphaFoldDB" id="I3D3J8"/>
<protein>
    <submittedName>
        <fullName evidence="1">Uncharacterized protein</fullName>
    </submittedName>
</protein>
<sequence>MIKNYQYIKLHKIKTFLFSSKKNDFKKIKKEKLNVFHCDRKCCCKI</sequence>
<comment type="caution">
    <text evidence="1">The sequence shown here is derived from an EMBL/GenBank/DDBJ whole genome shotgun (WGS) entry which is preliminary data.</text>
</comment>
<keyword evidence="2" id="KW-1185">Reference proteome</keyword>
<gene>
    <name evidence="1" type="ORF">BD31_I1672</name>
</gene>
<name>I3D3J8_9ARCH</name>
<reference evidence="1 2" key="1">
    <citation type="journal article" date="2012" name="J. Bacteriol.">
        <title>Genome sequence of "Candidatus Nitrosopumilus salaria" BD31, an ammonia-oxidizing archaeon from the San Francisco Bay estuary.</title>
        <authorList>
            <person name="Mosier A.C."/>
            <person name="Allen E.E."/>
            <person name="Kim M."/>
            <person name="Ferriera S."/>
            <person name="Francis C.A."/>
        </authorList>
    </citation>
    <scope>NUCLEOTIDE SEQUENCE [LARGE SCALE GENOMIC DNA]</scope>
    <source>
        <strain evidence="1 2">BD31</strain>
    </source>
</reference>
<dbReference type="EMBL" id="AEXL02000074">
    <property type="protein sequence ID" value="EIJ66291.1"/>
    <property type="molecule type" value="Genomic_DNA"/>
</dbReference>